<comment type="caution">
    <text evidence="8">The sequence shown here is derived from an EMBL/GenBank/DDBJ whole genome shotgun (WGS) entry which is preliminary data.</text>
</comment>
<dbReference type="EMBL" id="AKIJ01000001">
    <property type="protein sequence ID" value="KFG27247.1"/>
    <property type="molecule type" value="Genomic_DNA"/>
</dbReference>
<organism evidence="8 9">
    <name type="scientific">Nematocida ausubeli (strain ATCC PRA-371 / ERTm2)</name>
    <name type="common">Nematode killer fungus</name>
    <dbReference type="NCBI Taxonomy" id="1913371"/>
    <lineage>
        <taxon>Eukaryota</taxon>
        <taxon>Fungi</taxon>
        <taxon>Fungi incertae sedis</taxon>
        <taxon>Microsporidia</taxon>
        <taxon>Nematocida</taxon>
    </lineage>
</organism>
<keyword evidence="3 6" id="KW-0812">Transmembrane</keyword>
<feature type="transmembrane region" description="Helical" evidence="6">
    <location>
        <begin position="236"/>
        <end position="257"/>
    </location>
</feature>
<feature type="transmembrane region" description="Helical" evidence="6">
    <location>
        <begin position="157"/>
        <end position="180"/>
    </location>
</feature>
<feature type="transmembrane region" description="Helical" evidence="6">
    <location>
        <begin position="15"/>
        <end position="34"/>
    </location>
</feature>
<feature type="transmembrane region" description="Helical" evidence="6">
    <location>
        <begin position="40"/>
        <end position="64"/>
    </location>
</feature>
<dbReference type="RefSeq" id="XP_052905802.1">
    <property type="nucleotide sequence ID" value="XM_053047977.1"/>
</dbReference>
<evidence type="ECO:0000256" key="5">
    <source>
        <dbReference type="ARBA" id="ARBA00023136"/>
    </source>
</evidence>
<dbReference type="InterPro" id="IPR013057">
    <property type="entry name" value="AA_transpt_TM"/>
</dbReference>
<dbReference type="GO" id="GO:0016020">
    <property type="term" value="C:membrane"/>
    <property type="evidence" value="ECO:0007669"/>
    <property type="project" value="UniProtKB-SubCell"/>
</dbReference>
<comment type="subcellular location">
    <subcellularLocation>
        <location evidence="1">Membrane</location>
        <topology evidence="1">Multi-pass membrane protein</topology>
    </subcellularLocation>
</comment>
<dbReference type="Proteomes" id="UP000054524">
    <property type="component" value="Unassembled WGS sequence"/>
</dbReference>
<feature type="transmembrane region" description="Helical" evidence="6">
    <location>
        <begin position="366"/>
        <end position="389"/>
    </location>
</feature>
<proteinExistence type="inferred from homology"/>
<feature type="transmembrane region" description="Helical" evidence="6">
    <location>
        <begin position="128"/>
        <end position="145"/>
    </location>
</feature>
<evidence type="ECO:0000313" key="8">
    <source>
        <dbReference type="EMBL" id="KFG27247.1"/>
    </source>
</evidence>
<evidence type="ECO:0000259" key="7">
    <source>
        <dbReference type="Pfam" id="PF01490"/>
    </source>
</evidence>
<feature type="transmembrane region" description="Helical" evidence="6">
    <location>
        <begin position="396"/>
        <end position="415"/>
    </location>
</feature>
<evidence type="ECO:0000256" key="4">
    <source>
        <dbReference type="ARBA" id="ARBA00022989"/>
    </source>
</evidence>
<evidence type="ECO:0000256" key="1">
    <source>
        <dbReference type="ARBA" id="ARBA00004141"/>
    </source>
</evidence>
<evidence type="ECO:0000313" key="9">
    <source>
        <dbReference type="Proteomes" id="UP000054524"/>
    </source>
</evidence>
<comment type="similarity">
    <text evidence="2">Belongs to the amino acid/polyamine transporter 2 family.</text>
</comment>
<sequence>MDIAKNKNGLSVKQAIFPMVGSILGSGVLTLPAAAEASGYLLSGPILIFVSSICAFTLFQLVHCARELGTENPSYFAVCQSAYPVLGYFAELCIGMQGFGAITVYVLILKQWVASLIGIKSMLEYMPYDILFTLLLLVIPTGLSLQKSLKKLSFISILSTVSVIFLSLFVLLSGILALVLPSNGIARDSIKAVTTAPSDIAKALSGYIFSLGCQQNMVSIFSLLENPTKANGARVGVIAVSIASVAYFLVANGGYIAGGNGQNTSILDVLADTTRPFYQIILSNFGQRWGTLYFHLITLSKLAMIIVLLGAYPLQMHPTRDSVLTFLNIFFKERIAKNKRAVEISIIFLITAIVFIESLFNFSYAFVMNLIASTASCSIMFLLPSMCYILSRNRSFIATLISKYIFAACAMFSLWSTYSLLGLSIGSRILALIAIVFGESE</sequence>
<keyword evidence="4 6" id="KW-1133">Transmembrane helix</keyword>
<dbReference type="PANTHER" id="PTHR22950">
    <property type="entry name" value="AMINO ACID TRANSPORTER"/>
    <property type="match status" value="1"/>
</dbReference>
<dbReference type="AlphaFoldDB" id="A0A086J529"/>
<evidence type="ECO:0000256" key="3">
    <source>
        <dbReference type="ARBA" id="ARBA00022692"/>
    </source>
</evidence>
<name>A0A086J529_NEMA1</name>
<dbReference type="GO" id="GO:0015179">
    <property type="term" value="F:L-amino acid transmembrane transporter activity"/>
    <property type="evidence" value="ECO:0007669"/>
    <property type="project" value="TreeGrafter"/>
</dbReference>
<feature type="transmembrane region" description="Helical" evidence="6">
    <location>
        <begin position="341"/>
        <end position="360"/>
    </location>
</feature>
<feature type="transmembrane region" description="Helical" evidence="6">
    <location>
        <begin position="292"/>
        <end position="312"/>
    </location>
</feature>
<evidence type="ECO:0000256" key="2">
    <source>
        <dbReference type="ARBA" id="ARBA00008066"/>
    </source>
</evidence>
<gene>
    <name evidence="8" type="ORF">NESG_00325</name>
</gene>
<dbReference type="HOGENOM" id="CLU_049198_0_0_1"/>
<protein>
    <recommendedName>
        <fullName evidence="7">Amino acid transporter transmembrane domain-containing protein</fullName>
    </recommendedName>
</protein>
<reference evidence="8 9" key="1">
    <citation type="journal article" date="2014" name="Genome Announc.">
        <title>Genome Sequence of the Microsporidian Species Nematocida sp1 Strain ERTm6 (ATCC PRA-372).</title>
        <authorList>
            <person name="Bakowski M.A."/>
            <person name="Priest M."/>
            <person name="Young S."/>
            <person name="Cuomo C.A."/>
            <person name="Troemel E.R."/>
        </authorList>
    </citation>
    <scope>NUCLEOTIDE SEQUENCE [LARGE SCALE GENOMIC DNA]</scope>
    <source>
        <strain evidence="8 9">ERTm6</strain>
    </source>
</reference>
<evidence type="ECO:0000256" key="6">
    <source>
        <dbReference type="SAM" id="Phobius"/>
    </source>
</evidence>
<dbReference type="Pfam" id="PF01490">
    <property type="entry name" value="Aa_trans"/>
    <property type="match status" value="1"/>
</dbReference>
<keyword evidence="9" id="KW-1185">Reference proteome</keyword>
<accession>A0A086J529</accession>
<keyword evidence="5 6" id="KW-0472">Membrane</keyword>
<feature type="domain" description="Amino acid transporter transmembrane" evidence="7">
    <location>
        <begin position="10"/>
        <end position="414"/>
    </location>
</feature>
<dbReference type="GeneID" id="77675298"/>
<feature type="transmembrane region" description="Helical" evidence="6">
    <location>
        <begin position="85"/>
        <end position="108"/>
    </location>
</feature>